<evidence type="ECO:0000313" key="2">
    <source>
        <dbReference type="Proteomes" id="UP000265520"/>
    </source>
</evidence>
<proteinExistence type="predicted"/>
<dbReference type="EMBL" id="LXQA010449751">
    <property type="protein sequence ID" value="MCI52601.1"/>
    <property type="molecule type" value="Genomic_DNA"/>
</dbReference>
<dbReference type="AlphaFoldDB" id="A0A392SUT2"/>
<organism evidence="1 2">
    <name type="scientific">Trifolium medium</name>
    <dbReference type="NCBI Taxonomy" id="97028"/>
    <lineage>
        <taxon>Eukaryota</taxon>
        <taxon>Viridiplantae</taxon>
        <taxon>Streptophyta</taxon>
        <taxon>Embryophyta</taxon>
        <taxon>Tracheophyta</taxon>
        <taxon>Spermatophyta</taxon>
        <taxon>Magnoliopsida</taxon>
        <taxon>eudicotyledons</taxon>
        <taxon>Gunneridae</taxon>
        <taxon>Pentapetalae</taxon>
        <taxon>rosids</taxon>
        <taxon>fabids</taxon>
        <taxon>Fabales</taxon>
        <taxon>Fabaceae</taxon>
        <taxon>Papilionoideae</taxon>
        <taxon>50 kb inversion clade</taxon>
        <taxon>NPAAA clade</taxon>
        <taxon>Hologalegina</taxon>
        <taxon>IRL clade</taxon>
        <taxon>Trifolieae</taxon>
        <taxon>Trifolium</taxon>
    </lineage>
</organism>
<evidence type="ECO:0000313" key="1">
    <source>
        <dbReference type="EMBL" id="MCI52601.1"/>
    </source>
</evidence>
<keyword evidence="2" id="KW-1185">Reference proteome</keyword>
<comment type="caution">
    <text evidence="1">The sequence shown here is derived from an EMBL/GenBank/DDBJ whole genome shotgun (WGS) entry which is preliminary data.</text>
</comment>
<feature type="non-terminal residue" evidence="1">
    <location>
        <position position="1"/>
    </location>
</feature>
<dbReference type="Proteomes" id="UP000265520">
    <property type="component" value="Unassembled WGS sequence"/>
</dbReference>
<protein>
    <submittedName>
        <fullName evidence="1">Uncharacterized protein</fullName>
    </submittedName>
</protein>
<name>A0A392SUT2_9FABA</name>
<sequence length="34" mass="4025">WKLWLGNWFQEGCRHRMVWKLTVAAVAGEPQNLV</sequence>
<reference evidence="1 2" key="1">
    <citation type="journal article" date="2018" name="Front. Plant Sci.">
        <title>Red Clover (Trifolium pratense) and Zigzag Clover (T. medium) - A Picture of Genomic Similarities and Differences.</title>
        <authorList>
            <person name="Dluhosova J."/>
            <person name="Istvanek J."/>
            <person name="Nedelnik J."/>
            <person name="Repkova J."/>
        </authorList>
    </citation>
    <scope>NUCLEOTIDE SEQUENCE [LARGE SCALE GENOMIC DNA]</scope>
    <source>
        <strain evidence="2">cv. 10/8</strain>
        <tissue evidence="1">Leaf</tissue>
    </source>
</reference>
<accession>A0A392SUT2</accession>